<feature type="transmembrane region" description="Helical" evidence="6">
    <location>
        <begin position="267"/>
        <end position="287"/>
    </location>
</feature>
<feature type="transmembrane region" description="Helical" evidence="6">
    <location>
        <begin position="346"/>
        <end position="366"/>
    </location>
</feature>
<feature type="transmembrane region" description="Helical" evidence="6">
    <location>
        <begin position="82"/>
        <end position="101"/>
    </location>
</feature>
<evidence type="ECO:0000313" key="7">
    <source>
        <dbReference type="EMBL" id="UOQ92334.1"/>
    </source>
</evidence>
<evidence type="ECO:0000256" key="4">
    <source>
        <dbReference type="ARBA" id="ARBA00022989"/>
    </source>
</evidence>
<protein>
    <submittedName>
        <fullName evidence="7">OPT/YSL family transporter</fullName>
    </submittedName>
</protein>
<dbReference type="InterPro" id="IPR004813">
    <property type="entry name" value="OPT"/>
</dbReference>
<feature type="transmembrane region" description="Helical" evidence="6">
    <location>
        <begin position="182"/>
        <end position="203"/>
    </location>
</feature>
<evidence type="ECO:0000313" key="8">
    <source>
        <dbReference type="Proteomes" id="UP000831880"/>
    </source>
</evidence>
<feature type="transmembrane region" description="Helical" evidence="6">
    <location>
        <begin position="41"/>
        <end position="61"/>
    </location>
</feature>
<evidence type="ECO:0000256" key="6">
    <source>
        <dbReference type="SAM" id="Phobius"/>
    </source>
</evidence>
<feature type="transmembrane region" description="Helical" evidence="6">
    <location>
        <begin position="433"/>
        <end position="452"/>
    </location>
</feature>
<feature type="transmembrane region" description="Helical" evidence="6">
    <location>
        <begin position="293"/>
        <end position="314"/>
    </location>
</feature>
<gene>
    <name evidence="7" type="ORF">MUO14_17935</name>
</gene>
<keyword evidence="3 6" id="KW-0812">Transmembrane</keyword>
<feature type="transmembrane region" description="Helical" evidence="6">
    <location>
        <begin position="502"/>
        <end position="520"/>
    </location>
</feature>
<dbReference type="EMBL" id="CP095074">
    <property type="protein sequence ID" value="UOQ92334.1"/>
    <property type="molecule type" value="Genomic_DNA"/>
</dbReference>
<evidence type="ECO:0000256" key="5">
    <source>
        <dbReference type="ARBA" id="ARBA00023136"/>
    </source>
</evidence>
<feature type="transmembrane region" description="Helical" evidence="6">
    <location>
        <begin position="223"/>
        <end position="241"/>
    </location>
</feature>
<sequence>MNQSTKKRHPSAFAPLTLALSIVLSVGGAIIGLQLITTLGISANTSIIGALFAMIIARIPLRMLIKFKSVHRQNLVQTSISAATFGAANSLILPIGIPYALGLPELVIPIFIGITCAMFLDAIMLYKFFDSKMFPAKSTWPPGLATAEAIKSGDEGGGRAKLLGIGIGVGVLGALLKIPMSAFGVAFIGNIWALTMFGIGLLLKGYSLPWFGIDLDALYIPHGFMIGAGIIALVQVGVTLFKQRQTLKDQSEHETFTRTSKDISQGFGWGFIAFMGVALLLALLGGVITDMGIGQLILFLLFAAFAAFFHELIVGISAMHAGWFPAFAVALITLIVGMLIGFPVKALVILVSFSASTGVAFADMGYDLKTGFMLRGNGEDIEFEKTGRRQQLYAALIAFGVATVVVFLTYQSYFDQDLIPPVDRVYATTIKAGIENGVALQLFIWAIPGALLQLIGGSTRQMGTLFATGLLIMYPIAGWTVLTGIIIRFLTLKIKKGKAETPMTILAAGFIAGDAIYNFFNSVLKLGK</sequence>
<name>A0ABY4GWB8_9BACI</name>
<feature type="transmembrane region" description="Helical" evidence="6">
    <location>
        <begin position="12"/>
        <end position="35"/>
    </location>
</feature>
<dbReference type="Proteomes" id="UP000831880">
    <property type="component" value="Chromosome"/>
</dbReference>
<organism evidence="7 8">
    <name type="scientific">Halobacillus shinanisalinarum</name>
    <dbReference type="NCBI Taxonomy" id="2932258"/>
    <lineage>
        <taxon>Bacteria</taxon>
        <taxon>Bacillati</taxon>
        <taxon>Bacillota</taxon>
        <taxon>Bacilli</taxon>
        <taxon>Bacillales</taxon>
        <taxon>Bacillaceae</taxon>
        <taxon>Halobacillus</taxon>
    </lineage>
</organism>
<keyword evidence="4 6" id="KW-1133">Transmembrane helix</keyword>
<proteinExistence type="predicted"/>
<keyword evidence="2" id="KW-0813">Transport</keyword>
<feature type="transmembrane region" description="Helical" evidence="6">
    <location>
        <begin position="107"/>
        <end position="129"/>
    </location>
</feature>
<feature type="transmembrane region" description="Helical" evidence="6">
    <location>
        <begin position="321"/>
        <end position="340"/>
    </location>
</feature>
<evidence type="ECO:0000256" key="3">
    <source>
        <dbReference type="ARBA" id="ARBA00022692"/>
    </source>
</evidence>
<evidence type="ECO:0000256" key="1">
    <source>
        <dbReference type="ARBA" id="ARBA00004141"/>
    </source>
</evidence>
<evidence type="ECO:0000256" key="2">
    <source>
        <dbReference type="ARBA" id="ARBA00022448"/>
    </source>
</evidence>
<reference evidence="7 8" key="1">
    <citation type="submission" date="2022-04" db="EMBL/GenBank/DDBJ databases">
        <title>Halobacillus sp. isolated from saltern.</title>
        <authorList>
            <person name="Won M."/>
            <person name="Lee C.-M."/>
            <person name="Woen H.-Y."/>
            <person name="Kwon S.-W."/>
        </authorList>
    </citation>
    <scope>NUCLEOTIDE SEQUENCE [LARGE SCALE GENOMIC DNA]</scope>
    <source>
        <strain evidence="7 8">SSTM10-2</strain>
    </source>
</reference>
<dbReference type="RefSeq" id="WP_244751944.1">
    <property type="nucleotide sequence ID" value="NZ_CP095074.1"/>
</dbReference>
<feature type="transmembrane region" description="Helical" evidence="6">
    <location>
        <begin position="392"/>
        <end position="413"/>
    </location>
</feature>
<accession>A0ABY4GWB8</accession>
<keyword evidence="8" id="KW-1185">Reference proteome</keyword>
<feature type="transmembrane region" description="Helical" evidence="6">
    <location>
        <begin position="464"/>
        <end position="490"/>
    </location>
</feature>
<comment type="subcellular location">
    <subcellularLocation>
        <location evidence="1">Membrane</location>
        <topology evidence="1">Multi-pass membrane protein</topology>
    </subcellularLocation>
</comment>
<dbReference type="Pfam" id="PF03169">
    <property type="entry name" value="OPT"/>
    <property type="match status" value="2"/>
</dbReference>
<keyword evidence="5 6" id="KW-0472">Membrane</keyword>